<reference evidence="4 5" key="1">
    <citation type="journal article" date="2011" name="J. Bacteriol.">
        <title>Genome sequence of 'Pedosphaera parvula' Ellin514, an aerobic Verrucomicrobial isolate from pasture soil.</title>
        <authorList>
            <person name="Kant R."/>
            <person name="van Passel M.W."/>
            <person name="Sangwan P."/>
            <person name="Palva A."/>
            <person name="Lucas S."/>
            <person name="Copeland A."/>
            <person name="Lapidus A."/>
            <person name="Glavina Del Rio T."/>
            <person name="Dalin E."/>
            <person name="Tice H."/>
            <person name="Bruce D."/>
            <person name="Goodwin L."/>
            <person name="Pitluck S."/>
            <person name="Chertkov O."/>
            <person name="Larimer F.W."/>
            <person name="Land M.L."/>
            <person name="Hauser L."/>
            <person name="Brettin T.S."/>
            <person name="Detter J.C."/>
            <person name="Han S."/>
            <person name="de Vos W.M."/>
            <person name="Janssen P.H."/>
            <person name="Smidt H."/>
        </authorList>
    </citation>
    <scope>NUCLEOTIDE SEQUENCE [LARGE SCALE GENOMIC DNA]</scope>
    <source>
        <strain evidence="4 5">Ellin514</strain>
    </source>
</reference>
<dbReference type="PANTHER" id="PTHR32194:SF0">
    <property type="entry name" value="ATP-DEPENDENT PROTEASE SUBUNIT HSLV"/>
    <property type="match status" value="1"/>
</dbReference>
<dbReference type="GO" id="GO:0005839">
    <property type="term" value="C:proteasome core complex"/>
    <property type="evidence" value="ECO:0007669"/>
    <property type="project" value="InterPro"/>
</dbReference>
<proteinExistence type="predicted"/>
<dbReference type="Gene3D" id="3.60.20.10">
    <property type="entry name" value="Glutamine Phosphoribosylpyrophosphate, subunit 1, domain 1"/>
    <property type="match status" value="1"/>
</dbReference>
<dbReference type="EMBL" id="ABOX02000008">
    <property type="protein sequence ID" value="EEF61702.1"/>
    <property type="molecule type" value="Genomic_DNA"/>
</dbReference>
<dbReference type="MEROPS" id="T01.005"/>
<dbReference type="GO" id="GO:0005737">
    <property type="term" value="C:cytoplasm"/>
    <property type="evidence" value="ECO:0007669"/>
    <property type="project" value="TreeGrafter"/>
</dbReference>
<evidence type="ECO:0000256" key="2">
    <source>
        <dbReference type="ARBA" id="ARBA00022670"/>
    </source>
</evidence>
<keyword evidence="4" id="KW-0647">Proteasome</keyword>
<dbReference type="OrthoDB" id="9794899at2"/>
<keyword evidence="1" id="KW-0963">Cytoplasm</keyword>
<evidence type="ECO:0000256" key="1">
    <source>
        <dbReference type="ARBA" id="ARBA00022490"/>
    </source>
</evidence>
<dbReference type="AlphaFoldDB" id="B9XEI8"/>
<dbReference type="InterPro" id="IPR001353">
    <property type="entry name" value="Proteasome_sua/b"/>
</dbReference>
<organism evidence="4 5">
    <name type="scientific">Pedosphaera parvula (strain Ellin514)</name>
    <dbReference type="NCBI Taxonomy" id="320771"/>
    <lineage>
        <taxon>Bacteria</taxon>
        <taxon>Pseudomonadati</taxon>
        <taxon>Verrucomicrobiota</taxon>
        <taxon>Pedosphaerae</taxon>
        <taxon>Pedosphaerales</taxon>
        <taxon>Pedosphaeraceae</taxon>
        <taxon>Pedosphaera</taxon>
    </lineage>
</organism>
<dbReference type="Proteomes" id="UP000003688">
    <property type="component" value="Unassembled WGS sequence"/>
</dbReference>
<evidence type="ECO:0000313" key="5">
    <source>
        <dbReference type="Proteomes" id="UP000003688"/>
    </source>
</evidence>
<dbReference type="PANTHER" id="PTHR32194">
    <property type="entry name" value="METALLOPROTEASE TLDD"/>
    <property type="match status" value="1"/>
</dbReference>
<dbReference type="InterPro" id="IPR029055">
    <property type="entry name" value="Ntn_hydrolases_N"/>
</dbReference>
<dbReference type="InterPro" id="IPR023333">
    <property type="entry name" value="Proteasome_suB-type"/>
</dbReference>
<dbReference type="GO" id="GO:0051603">
    <property type="term" value="P:proteolysis involved in protein catabolic process"/>
    <property type="evidence" value="ECO:0007669"/>
    <property type="project" value="InterPro"/>
</dbReference>
<accession>B9XEI8</accession>
<keyword evidence="5" id="KW-1185">Reference proteome</keyword>
<name>B9XEI8_PEDPL</name>
<keyword evidence="3" id="KW-0378">Hydrolase</keyword>
<comment type="caution">
    <text evidence="4">The sequence shown here is derived from an EMBL/GenBank/DDBJ whole genome shotgun (WGS) entry which is preliminary data.</text>
</comment>
<dbReference type="STRING" id="320771.Cflav_PD4742"/>
<dbReference type="Pfam" id="PF00227">
    <property type="entry name" value="Proteasome"/>
    <property type="match status" value="1"/>
</dbReference>
<gene>
    <name evidence="4" type="ORF">Cflav_PD4742</name>
</gene>
<protein>
    <submittedName>
        <fullName evidence="4">20S proteasome A and B subunits</fullName>
    </submittedName>
</protein>
<keyword evidence="2" id="KW-0645">Protease</keyword>
<dbReference type="GO" id="GO:0008233">
    <property type="term" value="F:peptidase activity"/>
    <property type="evidence" value="ECO:0007669"/>
    <property type="project" value="UniProtKB-KW"/>
</dbReference>
<evidence type="ECO:0000256" key="3">
    <source>
        <dbReference type="ARBA" id="ARBA00022801"/>
    </source>
</evidence>
<evidence type="ECO:0000313" key="4">
    <source>
        <dbReference type="EMBL" id="EEF61702.1"/>
    </source>
</evidence>
<sequence length="256" mass="27684">MNSQTPIAGDFLSLLDIHKLVPMRTATSPAAPTQTQATTVFAFHFAEGVMMAGDRRATAGNVIVTDKVDKVIEIDAASLLAIAGVPATAFEMARVLQISFEYYRRSQLQPLSLQAKVRALARLLRENLPMTMQGVGVVVPLFATLDQSATPAKPQIYFYDPLGAQFQATDHVASGSGSGTIRSIMSFQEQYGNPKPSQMNLKEAVRFALRLLMVASEFDSATGGVNPVTDTYATIKLLRSTGVETITDKQQADLLK</sequence>
<dbReference type="CDD" id="cd01906">
    <property type="entry name" value="proteasome_protease_HslV"/>
    <property type="match status" value="1"/>
</dbReference>
<dbReference type="SUPFAM" id="SSF56235">
    <property type="entry name" value="N-terminal nucleophile aminohydrolases (Ntn hydrolases)"/>
    <property type="match status" value="1"/>
</dbReference>
<dbReference type="RefSeq" id="WP_007414236.1">
    <property type="nucleotide sequence ID" value="NZ_ABOX02000008.1"/>
</dbReference>